<keyword evidence="5" id="KW-1185">Reference proteome</keyword>
<gene>
    <name evidence="4" type="ORF">BCR34DRAFT_583076</name>
</gene>
<evidence type="ECO:0000256" key="2">
    <source>
        <dbReference type="ARBA" id="ARBA00022857"/>
    </source>
</evidence>
<organism evidence="4 5">
    <name type="scientific">Clohesyomyces aquaticus</name>
    <dbReference type="NCBI Taxonomy" id="1231657"/>
    <lineage>
        <taxon>Eukaryota</taxon>
        <taxon>Fungi</taxon>
        <taxon>Dikarya</taxon>
        <taxon>Ascomycota</taxon>
        <taxon>Pezizomycotina</taxon>
        <taxon>Dothideomycetes</taxon>
        <taxon>Pleosporomycetidae</taxon>
        <taxon>Pleosporales</taxon>
        <taxon>Lindgomycetaceae</taxon>
        <taxon>Clohesyomyces</taxon>
    </lineage>
</organism>
<dbReference type="Proteomes" id="UP000193144">
    <property type="component" value="Unassembled WGS sequence"/>
</dbReference>
<reference evidence="4 5" key="1">
    <citation type="submission" date="2016-07" db="EMBL/GenBank/DDBJ databases">
        <title>Pervasive Adenine N6-methylation of Active Genes in Fungi.</title>
        <authorList>
            <consortium name="DOE Joint Genome Institute"/>
            <person name="Mondo S.J."/>
            <person name="Dannebaum R.O."/>
            <person name="Kuo R.C."/>
            <person name="Labutti K."/>
            <person name="Haridas S."/>
            <person name="Kuo A."/>
            <person name="Salamov A."/>
            <person name="Ahrendt S.R."/>
            <person name="Lipzen A."/>
            <person name="Sullivan W."/>
            <person name="Andreopoulos W.B."/>
            <person name="Clum A."/>
            <person name="Lindquist E."/>
            <person name="Daum C."/>
            <person name="Ramamoorthy G.K."/>
            <person name="Gryganskyi A."/>
            <person name="Culley D."/>
            <person name="Magnuson J.K."/>
            <person name="James T.Y."/>
            <person name="O'Malley M.A."/>
            <person name="Stajich J.E."/>
            <person name="Spatafora J.W."/>
            <person name="Visel A."/>
            <person name="Grigoriev I.V."/>
        </authorList>
    </citation>
    <scope>NUCLEOTIDE SEQUENCE [LARGE SCALE GENOMIC DNA]</scope>
    <source>
        <strain evidence="4 5">CBS 115471</strain>
    </source>
</reference>
<dbReference type="PANTHER" id="PTHR43477:SF1">
    <property type="entry name" value="DIHYDROANTICAPSIN 7-DEHYDROGENASE"/>
    <property type="match status" value="1"/>
</dbReference>
<proteinExistence type="inferred from homology"/>
<dbReference type="GO" id="GO:0016491">
    <property type="term" value="F:oxidoreductase activity"/>
    <property type="evidence" value="ECO:0007669"/>
    <property type="project" value="UniProtKB-KW"/>
</dbReference>
<dbReference type="InterPro" id="IPR057571">
    <property type="entry name" value="SDR_PhqE-like"/>
</dbReference>
<dbReference type="STRING" id="1231657.A0A1Y2A6J4"/>
<dbReference type="EMBL" id="MCFA01000008">
    <property type="protein sequence ID" value="ORY18142.1"/>
    <property type="molecule type" value="Genomic_DNA"/>
</dbReference>
<dbReference type="PANTHER" id="PTHR43477">
    <property type="entry name" value="DIHYDROANTICAPSIN 7-DEHYDROGENASE"/>
    <property type="match status" value="1"/>
</dbReference>
<dbReference type="PRINTS" id="PR00081">
    <property type="entry name" value="GDHRDH"/>
</dbReference>
<dbReference type="AlphaFoldDB" id="A0A1Y2A6J4"/>
<comment type="similarity">
    <text evidence="1">Belongs to the short-chain dehydrogenases/reductases (SDR) family.</text>
</comment>
<accession>A0A1Y2A6J4</accession>
<sequence length="267" mass="28549">MADATKYSRKLADSRILIIGGSSGLGFAVAEACLESGALVTISSSNPSRIDNALSRVKSSYPSASSRLHGIAVDLSSPQTLEAQLEKLFQGTIVKFGGADGKLDHVVFTAADALAMVKIADMTPDGIVKAGHMRFVVPLILAKFVQKYLVPSHTSSYTVTTGSISEKPIPDWSVVASYAGGHHSMVRNLALDLRPVRVNGVSPGGVDTELWKMSEEEKKKAFEEFARKMATGRIGMPEDVAEAFLVCMRDRNMDGAVVRTDGGVMLM</sequence>
<dbReference type="CDD" id="cd05233">
    <property type="entry name" value="SDR_c"/>
    <property type="match status" value="1"/>
</dbReference>
<evidence type="ECO:0008006" key="6">
    <source>
        <dbReference type="Google" id="ProtNLM"/>
    </source>
</evidence>
<dbReference type="InterPro" id="IPR036291">
    <property type="entry name" value="NAD(P)-bd_dom_sf"/>
</dbReference>
<dbReference type="SUPFAM" id="SSF51735">
    <property type="entry name" value="NAD(P)-binding Rossmann-fold domains"/>
    <property type="match status" value="1"/>
</dbReference>
<dbReference type="InterPro" id="IPR002347">
    <property type="entry name" value="SDR_fam"/>
</dbReference>
<evidence type="ECO:0000256" key="3">
    <source>
        <dbReference type="ARBA" id="ARBA00023002"/>
    </source>
</evidence>
<dbReference type="InterPro" id="IPR051122">
    <property type="entry name" value="SDR_DHRS6-like"/>
</dbReference>
<name>A0A1Y2A6J4_9PLEO</name>
<dbReference type="Gene3D" id="3.40.50.720">
    <property type="entry name" value="NAD(P)-binding Rossmann-like Domain"/>
    <property type="match status" value="1"/>
</dbReference>
<keyword evidence="3" id="KW-0560">Oxidoreductase</keyword>
<comment type="caution">
    <text evidence="4">The sequence shown here is derived from an EMBL/GenBank/DDBJ whole genome shotgun (WGS) entry which is preliminary data.</text>
</comment>
<evidence type="ECO:0000313" key="4">
    <source>
        <dbReference type="EMBL" id="ORY18142.1"/>
    </source>
</evidence>
<evidence type="ECO:0000313" key="5">
    <source>
        <dbReference type="Proteomes" id="UP000193144"/>
    </source>
</evidence>
<keyword evidence="2" id="KW-0521">NADP</keyword>
<dbReference type="OrthoDB" id="294295at2759"/>
<dbReference type="Pfam" id="PF23441">
    <property type="entry name" value="SDR"/>
    <property type="match status" value="1"/>
</dbReference>
<protein>
    <recommendedName>
        <fullName evidence="6">Short chain dehydrogenase</fullName>
    </recommendedName>
</protein>
<evidence type="ECO:0000256" key="1">
    <source>
        <dbReference type="ARBA" id="ARBA00006484"/>
    </source>
</evidence>